<feature type="compositionally biased region" description="Polar residues" evidence="1">
    <location>
        <begin position="94"/>
        <end position="110"/>
    </location>
</feature>
<evidence type="ECO:0000313" key="3">
    <source>
        <dbReference type="Proteomes" id="UP001497482"/>
    </source>
</evidence>
<accession>A0AAV2KAD9</accession>
<gene>
    <name evidence="2" type="ORF">KC01_LOCUS16873</name>
</gene>
<name>A0AAV2KAD9_KNICA</name>
<dbReference type="EMBL" id="OZ035839">
    <property type="protein sequence ID" value="CAL1586892.1"/>
    <property type="molecule type" value="Genomic_DNA"/>
</dbReference>
<organism evidence="2 3">
    <name type="scientific">Knipowitschia caucasica</name>
    <name type="common">Caucasian dwarf goby</name>
    <name type="synonym">Pomatoschistus caucasicus</name>
    <dbReference type="NCBI Taxonomy" id="637954"/>
    <lineage>
        <taxon>Eukaryota</taxon>
        <taxon>Metazoa</taxon>
        <taxon>Chordata</taxon>
        <taxon>Craniata</taxon>
        <taxon>Vertebrata</taxon>
        <taxon>Euteleostomi</taxon>
        <taxon>Actinopterygii</taxon>
        <taxon>Neopterygii</taxon>
        <taxon>Teleostei</taxon>
        <taxon>Neoteleostei</taxon>
        <taxon>Acanthomorphata</taxon>
        <taxon>Gobiaria</taxon>
        <taxon>Gobiiformes</taxon>
        <taxon>Gobioidei</taxon>
        <taxon>Gobiidae</taxon>
        <taxon>Gobiinae</taxon>
        <taxon>Knipowitschia</taxon>
    </lineage>
</organism>
<dbReference type="Proteomes" id="UP001497482">
    <property type="component" value="Chromosome 17"/>
</dbReference>
<evidence type="ECO:0000313" key="2">
    <source>
        <dbReference type="EMBL" id="CAL1586892.1"/>
    </source>
</evidence>
<protein>
    <submittedName>
        <fullName evidence="2">Uncharacterized protein</fullName>
    </submittedName>
</protein>
<feature type="compositionally biased region" description="Polar residues" evidence="1">
    <location>
        <begin position="11"/>
        <end position="23"/>
    </location>
</feature>
<proteinExistence type="predicted"/>
<feature type="region of interest" description="Disordered" evidence="1">
    <location>
        <begin position="84"/>
        <end position="118"/>
    </location>
</feature>
<reference evidence="2 3" key="1">
    <citation type="submission" date="2024-04" db="EMBL/GenBank/DDBJ databases">
        <authorList>
            <person name="Waldvogel A.-M."/>
            <person name="Schoenle A."/>
        </authorList>
    </citation>
    <scope>NUCLEOTIDE SEQUENCE [LARGE SCALE GENOMIC DNA]</scope>
</reference>
<feature type="compositionally biased region" description="Basic residues" evidence="1">
    <location>
        <begin position="1"/>
        <end position="10"/>
    </location>
</feature>
<feature type="region of interest" description="Disordered" evidence="1">
    <location>
        <begin position="1"/>
        <end position="23"/>
    </location>
</feature>
<dbReference type="AlphaFoldDB" id="A0AAV2KAD9"/>
<evidence type="ECO:0000256" key="1">
    <source>
        <dbReference type="SAM" id="MobiDB-lite"/>
    </source>
</evidence>
<sequence length="118" mass="12783">MDSPSRRHTIHTSSTGPEKVNNTSLALWKCHQRDSGGVRADGNSSPDLPVDQSVLDFRPSLHLRSLVQPGPVLTETPVLTERIVGNEHTGVNDKGTNNKAEEGSQCQDFSPVSVRSLV</sequence>
<keyword evidence="3" id="KW-1185">Reference proteome</keyword>